<evidence type="ECO:0000259" key="23">
    <source>
        <dbReference type="PROSITE" id="PS50109"/>
    </source>
</evidence>
<reference evidence="29 30" key="1">
    <citation type="submission" date="2017-01" db="EMBL/GenBank/DDBJ databases">
        <title>Novel large sulfur bacteria in the metagenomes of groundwater-fed chemosynthetic microbial mats in the Lake Huron basin.</title>
        <authorList>
            <person name="Sharrar A.M."/>
            <person name="Flood B.E."/>
            <person name="Bailey J.V."/>
            <person name="Jones D.S."/>
            <person name="Biddanda B."/>
            <person name="Ruberg S.A."/>
            <person name="Marcus D.N."/>
            <person name="Dick G.J."/>
        </authorList>
    </citation>
    <scope>NUCLEOTIDE SEQUENCE [LARGE SCALE GENOMIC DNA]</scope>
    <source>
        <strain evidence="29">A7</strain>
    </source>
</reference>
<dbReference type="Gene3D" id="3.40.50.2300">
    <property type="match status" value="1"/>
</dbReference>
<dbReference type="Pfam" id="PF00512">
    <property type="entry name" value="HisKA"/>
    <property type="match status" value="1"/>
</dbReference>
<keyword evidence="8" id="KW-0732">Signal</keyword>
<keyword evidence="7 22" id="KW-0812">Transmembrane</keyword>
<comment type="catalytic activity">
    <reaction evidence="1">
        <text>ATP + protein L-histidine = ADP + protein N-phospho-L-histidine.</text>
        <dbReference type="EC" id="2.7.13.3"/>
    </reaction>
</comment>
<dbReference type="SMART" id="SM00387">
    <property type="entry name" value="HATPase_c"/>
    <property type="match status" value="1"/>
</dbReference>
<dbReference type="InterPro" id="IPR035965">
    <property type="entry name" value="PAS-like_dom_sf"/>
</dbReference>
<keyword evidence="10" id="KW-0418">Kinase</keyword>
<dbReference type="FunFam" id="1.10.287.130:FF:000002">
    <property type="entry name" value="Two-component osmosensing histidine kinase"/>
    <property type="match status" value="1"/>
</dbReference>
<dbReference type="Gene3D" id="3.30.565.10">
    <property type="entry name" value="Histidine kinase-like ATPase, C-terminal domain"/>
    <property type="match status" value="1"/>
</dbReference>
<keyword evidence="14" id="KW-0843">Virulence</keyword>
<evidence type="ECO:0000256" key="21">
    <source>
        <dbReference type="PROSITE-ProRule" id="PRU00169"/>
    </source>
</evidence>
<evidence type="ECO:0000256" key="12">
    <source>
        <dbReference type="ARBA" id="ARBA00022989"/>
    </source>
</evidence>
<dbReference type="Gene3D" id="6.10.340.10">
    <property type="match status" value="1"/>
</dbReference>
<dbReference type="SMART" id="SM00304">
    <property type="entry name" value="HAMP"/>
    <property type="match status" value="1"/>
</dbReference>
<feature type="domain" description="PAC" evidence="26">
    <location>
        <begin position="614"/>
        <end position="666"/>
    </location>
</feature>
<evidence type="ECO:0000256" key="19">
    <source>
        <dbReference type="ARBA" id="ARBA00070152"/>
    </source>
</evidence>
<evidence type="ECO:0000259" key="28">
    <source>
        <dbReference type="PROSITE" id="PS50894"/>
    </source>
</evidence>
<evidence type="ECO:0000256" key="5">
    <source>
        <dbReference type="ARBA" id="ARBA00022553"/>
    </source>
</evidence>
<evidence type="ECO:0000256" key="17">
    <source>
        <dbReference type="ARBA" id="ARBA00064003"/>
    </source>
</evidence>
<dbReference type="CDD" id="cd12914">
    <property type="entry name" value="PDC1_DGC_like"/>
    <property type="match status" value="1"/>
</dbReference>
<evidence type="ECO:0000256" key="11">
    <source>
        <dbReference type="ARBA" id="ARBA00022840"/>
    </source>
</evidence>
<dbReference type="SMART" id="SM00086">
    <property type="entry name" value="PAC"/>
    <property type="match status" value="2"/>
</dbReference>
<feature type="modified residue" description="Phosphohistidine" evidence="20">
    <location>
        <position position="1133"/>
    </location>
</feature>
<dbReference type="GO" id="GO:0005524">
    <property type="term" value="F:ATP binding"/>
    <property type="evidence" value="ECO:0007669"/>
    <property type="project" value="UniProtKB-KW"/>
</dbReference>
<dbReference type="Pfam" id="PF02518">
    <property type="entry name" value="HATPase_c"/>
    <property type="match status" value="1"/>
</dbReference>
<dbReference type="Gene3D" id="1.20.120.160">
    <property type="entry name" value="HPT domain"/>
    <property type="match status" value="1"/>
</dbReference>
<keyword evidence="6" id="KW-0808">Transferase</keyword>
<dbReference type="InterPro" id="IPR036641">
    <property type="entry name" value="HPT_dom_sf"/>
</dbReference>
<evidence type="ECO:0000256" key="13">
    <source>
        <dbReference type="ARBA" id="ARBA00023012"/>
    </source>
</evidence>
<evidence type="ECO:0000256" key="22">
    <source>
        <dbReference type="SAM" id="Phobius"/>
    </source>
</evidence>
<evidence type="ECO:0000256" key="14">
    <source>
        <dbReference type="ARBA" id="ARBA00023026"/>
    </source>
</evidence>
<evidence type="ECO:0000256" key="8">
    <source>
        <dbReference type="ARBA" id="ARBA00022729"/>
    </source>
</evidence>
<dbReference type="SUPFAM" id="SSF47226">
    <property type="entry name" value="Histidine-containing phosphotransfer domain, HPT domain"/>
    <property type="match status" value="1"/>
</dbReference>
<evidence type="ECO:0000256" key="16">
    <source>
        <dbReference type="ARBA" id="ARBA00058004"/>
    </source>
</evidence>
<dbReference type="SMART" id="SM00448">
    <property type="entry name" value="REC"/>
    <property type="match status" value="1"/>
</dbReference>
<feature type="domain" description="HAMP" evidence="27">
    <location>
        <begin position="318"/>
        <end position="371"/>
    </location>
</feature>
<dbReference type="EMBL" id="MTEI01000005">
    <property type="protein sequence ID" value="OQW88005.1"/>
    <property type="molecule type" value="Genomic_DNA"/>
</dbReference>
<comment type="subunit">
    <text evidence="17">At low DSF concentrations, interacts with RpfF.</text>
</comment>
<feature type="modified residue" description="4-aspartylphosphate" evidence="21">
    <location>
        <position position="985"/>
    </location>
</feature>
<dbReference type="PANTHER" id="PTHR45339:SF1">
    <property type="entry name" value="HYBRID SIGNAL TRANSDUCTION HISTIDINE KINASE J"/>
    <property type="match status" value="1"/>
</dbReference>
<dbReference type="InterPro" id="IPR033479">
    <property type="entry name" value="dCache_1"/>
</dbReference>
<dbReference type="PANTHER" id="PTHR45339">
    <property type="entry name" value="HYBRID SIGNAL TRANSDUCTION HISTIDINE KINASE J"/>
    <property type="match status" value="1"/>
</dbReference>
<dbReference type="InterPro" id="IPR003594">
    <property type="entry name" value="HATPase_dom"/>
</dbReference>
<evidence type="ECO:0000256" key="20">
    <source>
        <dbReference type="PROSITE-ProRule" id="PRU00110"/>
    </source>
</evidence>
<dbReference type="PROSITE" id="PS50894">
    <property type="entry name" value="HPT"/>
    <property type="match status" value="1"/>
</dbReference>
<dbReference type="Pfam" id="PF01627">
    <property type="entry name" value="Hpt"/>
    <property type="match status" value="1"/>
</dbReference>
<evidence type="ECO:0000256" key="10">
    <source>
        <dbReference type="ARBA" id="ARBA00022777"/>
    </source>
</evidence>
<evidence type="ECO:0000259" key="24">
    <source>
        <dbReference type="PROSITE" id="PS50110"/>
    </source>
</evidence>
<keyword evidence="9" id="KW-0547">Nucleotide-binding</keyword>
<feature type="domain" description="PAS" evidence="25">
    <location>
        <begin position="543"/>
        <end position="594"/>
    </location>
</feature>
<keyword evidence="15 22" id="KW-0472">Membrane</keyword>
<feature type="domain" description="HPt" evidence="28">
    <location>
        <begin position="1094"/>
        <end position="1187"/>
    </location>
</feature>
<dbReference type="InterPro" id="IPR008207">
    <property type="entry name" value="Sig_transdc_His_kin_Hpt_dom"/>
</dbReference>
<dbReference type="Gene3D" id="3.30.450.20">
    <property type="entry name" value="PAS domain"/>
    <property type="match status" value="3"/>
</dbReference>
<feature type="transmembrane region" description="Helical" evidence="22">
    <location>
        <begin position="298"/>
        <end position="317"/>
    </location>
</feature>
<dbReference type="InterPro" id="IPR036890">
    <property type="entry name" value="HATPase_C_sf"/>
</dbReference>
<dbReference type="PROSITE" id="PS50112">
    <property type="entry name" value="PAS"/>
    <property type="match status" value="2"/>
</dbReference>
<sequence>MSLQPKPISPTSWRSLQTRITLLTLAVFLSLLWSLSWYAERALRRDVEQLLGQQQLATVTLQAGDLNRTLAARLKTLEEVGQLVVPMMSRSPGELQHFLATRLTLVNFFTGGMTLVDSHGQVVAAYPALDTYRGADLSNRPATGTALREGRNVIGTPTISPEYKAPVVAFATPIRNATGQVIGAMGGLVNLGKPNFLTPLLTSHYGQSGSYMVIAGQSRLLSTGPEQVPWLQDLPSPNANRALSHFAQGLIGSAVLYDTQGQEVLASAALMESTGWSLLATLPTSEAFAPVNKLTHRILMATLLVSLLATALTWWLLRRQLRPIHTAFRALLEQAKTGHPTQPLPKVSNDEVGQLIDGFNYLLDTLGQREADLQHSESTTRQTLARTQALAQKLTRYQQAMDRHVLLTISDADGRITHANPSFCEVSGYTLEDLLGSDFRLFNSGFHPKAFFAALYDNVQAGKTWQGEVCNRAKDGSLFWVAMTVVPFMNETGQPVEFITMNTDITERMAGESELQNYREHLEELVQQRTVDLHRAETEAQAAARYARSLIEASVDPLFTINPHGQITDVNEATEAMTGVDRRELVGNDFSDFFTDPAQAQALSHKVIAQDRVNDYPLTIRHVTGSETHLLFNASVYRDQEDQVLGVFASARDVSTLNEAREAANAANAAKSSFLANMSHEIRTPMNGVIGMVDMLQQTPLTKDQQRMLGTVHQSSLALLDILNDILDYSKIEAGKLAVESIPTQLNEVVQGVVQLMQPAARAKGIELLLWVSPQLPAWVWCDPTRLRQVLLNLVGNALKFTHNTADQTGRVNVRVASGHRANGQPGLYLRISDNGIGIEPATVAKLFTPFTQADASTARRFGGTGLGLSISQRLVELMGGRIKAQSTLGQGSEFTVELPLREAPEGVPQEAAVPSQPAPARVPLPTLHPQADLPLILIAEDNETNRDVLHEQLQLLGYSADVAVDGASALAMWQRGQYALLLTDCHMPHMDGFELTAAIRQLETGGVHHPIIAVTANAMQGEAQRCRNAGMDDYLSKPLRLQDLRPMLAKWLPTPANAVPLDPLPVPAAPAAVALMDLPVWDSLALSEMVGANLAMQHRLLGKFLVNARGQVASLNRAGQAHDTATVTSVAHALKSASRTVGAMALGELCLQLETAGQTGNATLCSDLGAQLPQVFAQAESQIVAALRFTP</sequence>
<evidence type="ECO:0000256" key="15">
    <source>
        <dbReference type="ARBA" id="ARBA00023136"/>
    </source>
</evidence>
<organism evidence="29 30">
    <name type="scientific">Rhodoferax ferrireducens</name>
    <dbReference type="NCBI Taxonomy" id="192843"/>
    <lineage>
        <taxon>Bacteria</taxon>
        <taxon>Pseudomonadati</taxon>
        <taxon>Pseudomonadota</taxon>
        <taxon>Betaproteobacteria</taxon>
        <taxon>Burkholderiales</taxon>
        <taxon>Comamonadaceae</taxon>
        <taxon>Rhodoferax</taxon>
    </lineage>
</organism>
<dbReference type="InterPro" id="IPR001789">
    <property type="entry name" value="Sig_transdc_resp-reg_receiver"/>
</dbReference>
<accession>A0A1W9KUA6</accession>
<dbReference type="CDD" id="cd17546">
    <property type="entry name" value="REC_hyHK_CKI1_RcsC-like"/>
    <property type="match status" value="1"/>
</dbReference>
<dbReference type="SUPFAM" id="SSF47384">
    <property type="entry name" value="Homodimeric domain of signal transducing histidine kinase"/>
    <property type="match status" value="1"/>
</dbReference>
<keyword evidence="12 22" id="KW-1133">Transmembrane helix</keyword>
<dbReference type="CDD" id="cd00082">
    <property type="entry name" value="HisKA"/>
    <property type="match status" value="1"/>
</dbReference>
<comment type="caution">
    <text evidence="29">The sequence shown here is derived from an EMBL/GenBank/DDBJ whole genome shotgun (WGS) entry which is preliminary data.</text>
</comment>
<evidence type="ECO:0000256" key="4">
    <source>
        <dbReference type="ARBA" id="ARBA00022475"/>
    </source>
</evidence>
<proteinExistence type="predicted"/>
<dbReference type="InterPro" id="IPR005467">
    <property type="entry name" value="His_kinase_dom"/>
</dbReference>
<dbReference type="PRINTS" id="PR00344">
    <property type="entry name" value="BCTRLSENSOR"/>
</dbReference>
<dbReference type="PROSITE" id="PS50885">
    <property type="entry name" value="HAMP"/>
    <property type="match status" value="1"/>
</dbReference>
<evidence type="ECO:0000313" key="29">
    <source>
        <dbReference type="EMBL" id="OQW88005.1"/>
    </source>
</evidence>
<feature type="domain" description="PAS" evidence="25">
    <location>
        <begin position="407"/>
        <end position="449"/>
    </location>
</feature>
<dbReference type="PROSITE" id="PS50113">
    <property type="entry name" value="PAC"/>
    <property type="match status" value="2"/>
</dbReference>
<evidence type="ECO:0000256" key="7">
    <source>
        <dbReference type="ARBA" id="ARBA00022692"/>
    </source>
</evidence>
<gene>
    <name evidence="29" type="ORF">BWK72_09610</name>
</gene>
<evidence type="ECO:0000256" key="2">
    <source>
        <dbReference type="ARBA" id="ARBA00004651"/>
    </source>
</evidence>
<dbReference type="Proteomes" id="UP000192505">
    <property type="component" value="Unassembled WGS sequence"/>
</dbReference>
<evidence type="ECO:0000259" key="25">
    <source>
        <dbReference type="PROSITE" id="PS50112"/>
    </source>
</evidence>
<dbReference type="InterPro" id="IPR003661">
    <property type="entry name" value="HisK_dim/P_dom"/>
</dbReference>
<comment type="subcellular location">
    <subcellularLocation>
        <location evidence="2">Cell membrane</location>
        <topology evidence="2">Multi-pass membrane protein</topology>
    </subcellularLocation>
</comment>
<dbReference type="GO" id="GO:0000155">
    <property type="term" value="F:phosphorelay sensor kinase activity"/>
    <property type="evidence" value="ECO:0007669"/>
    <property type="project" value="InterPro"/>
</dbReference>
<dbReference type="InterPro" id="IPR003660">
    <property type="entry name" value="HAMP_dom"/>
</dbReference>
<evidence type="ECO:0000256" key="3">
    <source>
        <dbReference type="ARBA" id="ARBA00012438"/>
    </source>
</evidence>
<keyword evidence="11" id="KW-0067">ATP-binding</keyword>
<dbReference type="SUPFAM" id="SSF55874">
    <property type="entry name" value="ATPase domain of HSP90 chaperone/DNA topoisomerase II/histidine kinase"/>
    <property type="match status" value="1"/>
</dbReference>
<dbReference type="InterPro" id="IPR004358">
    <property type="entry name" value="Sig_transdc_His_kin-like_C"/>
</dbReference>
<feature type="transmembrane region" description="Helical" evidence="22">
    <location>
        <begin position="20"/>
        <end position="39"/>
    </location>
</feature>
<evidence type="ECO:0000256" key="6">
    <source>
        <dbReference type="ARBA" id="ARBA00022679"/>
    </source>
</evidence>
<dbReference type="PROSITE" id="PS50110">
    <property type="entry name" value="RESPONSE_REGULATORY"/>
    <property type="match status" value="1"/>
</dbReference>
<dbReference type="Gene3D" id="1.10.287.130">
    <property type="match status" value="1"/>
</dbReference>
<dbReference type="InterPro" id="IPR000014">
    <property type="entry name" value="PAS"/>
</dbReference>
<keyword evidence="4" id="KW-1003">Cell membrane</keyword>
<dbReference type="InterPro" id="IPR000700">
    <property type="entry name" value="PAS-assoc_C"/>
</dbReference>
<keyword evidence="5 21" id="KW-0597">Phosphoprotein</keyword>
<dbReference type="EC" id="2.7.13.3" evidence="3"/>
<dbReference type="CDD" id="cd00130">
    <property type="entry name" value="PAS"/>
    <property type="match status" value="2"/>
</dbReference>
<dbReference type="GO" id="GO:0005886">
    <property type="term" value="C:plasma membrane"/>
    <property type="evidence" value="ECO:0007669"/>
    <property type="project" value="UniProtKB-SubCell"/>
</dbReference>
<name>A0A1W9KUA6_9BURK</name>
<dbReference type="FunFam" id="3.30.565.10:FF:000010">
    <property type="entry name" value="Sensor histidine kinase RcsC"/>
    <property type="match status" value="1"/>
</dbReference>
<feature type="domain" description="PAC" evidence="26">
    <location>
        <begin position="463"/>
        <end position="517"/>
    </location>
</feature>
<dbReference type="Pfam" id="PF13426">
    <property type="entry name" value="PAS_9"/>
    <property type="match status" value="2"/>
</dbReference>
<dbReference type="InterPro" id="IPR011006">
    <property type="entry name" value="CheY-like_superfamily"/>
</dbReference>
<dbReference type="InterPro" id="IPR001610">
    <property type="entry name" value="PAC"/>
</dbReference>
<dbReference type="Pfam" id="PF02743">
    <property type="entry name" value="dCache_1"/>
    <property type="match status" value="1"/>
</dbReference>
<evidence type="ECO:0000313" key="30">
    <source>
        <dbReference type="Proteomes" id="UP000192505"/>
    </source>
</evidence>
<keyword evidence="13" id="KW-0902">Two-component regulatory system</keyword>
<dbReference type="SUPFAM" id="SSF52172">
    <property type="entry name" value="CheY-like"/>
    <property type="match status" value="1"/>
</dbReference>
<evidence type="ECO:0000256" key="18">
    <source>
        <dbReference type="ARBA" id="ARBA00068150"/>
    </source>
</evidence>
<dbReference type="CDD" id="cd06225">
    <property type="entry name" value="HAMP"/>
    <property type="match status" value="1"/>
</dbReference>
<comment type="function">
    <text evidence="16">Member of the two-component regulatory system BvgS/BvgA. Phosphorylates BvgA via a four-step phosphorelay in response to environmental signals.</text>
</comment>
<dbReference type="SMART" id="SM00091">
    <property type="entry name" value="PAS"/>
    <property type="match status" value="2"/>
</dbReference>
<dbReference type="SUPFAM" id="SSF55785">
    <property type="entry name" value="PYP-like sensor domain (PAS domain)"/>
    <property type="match status" value="2"/>
</dbReference>
<evidence type="ECO:0000259" key="26">
    <source>
        <dbReference type="PROSITE" id="PS50113"/>
    </source>
</evidence>
<evidence type="ECO:0000256" key="1">
    <source>
        <dbReference type="ARBA" id="ARBA00000085"/>
    </source>
</evidence>
<dbReference type="NCBIfam" id="TIGR00229">
    <property type="entry name" value="sensory_box"/>
    <property type="match status" value="2"/>
</dbReference>
<evidence type="ECO:0000256" key="9">
    <source>
        <dbReference type="ARBA" id="ARBA00022741"/>
    </source>
</evidence>
<dbReference type="SMART" id="SM00388">
    <property type="entry name" value="HisKA"/>
    <property type="match status" value="1"/>
</dbReference>
<feature type="domain" description="Histidine kinase" evidence="23">
    <location>
        <begin position="677"/>
        <end position="903"/>
    </location>
</feature>
<feature type="domain" description="Response regulatory" evidence="24">
    <location>
        <begin position="936"/>
        <end position="1053"/>
    </location>
</feature>
<dbReference type="CDD" id="cd16922">
    <property type="entry name" value="HATPase_EvgS-ArcB-TorS-like"/>
    <property type="match status" value="1"/>
</dbReference>
<dbReference type="CDD" id="cd00088">
    <property type="entry name" value="HPT"/>
    <property type="match status" value="1"/>
</dbReference>
<protein>
    <recommendedName>
        <fullName evidence="18">Sensory/regulatory protein RpfC</fullName>
        <ecNumber evidence="3">2.7.13.3</ecNumber>
    </recommendedName>
    <alternativeName>
        <fullName evidence="19">Virulence sensor protein BvgS</fullName>
    </alternativeName>
</protein>
<dbReference type="InterPro" id="IPR036097">
    <property type="entry name" value="HisK_dim/P_sf"/>
</dbReference>
<evidence type="ECO:0000259" key="27">
    <source>
        <dbReference type="PROSITE" id="PS50885"/>
    </source>
</evidence>
<dbReference type="PROSITE" id="PS50109">
    <property type="entry name" value="HIS_KIN"/>
    <property type="match status" value="1"/>
</dbReference>
<dbReference type="AlphaFoldDB" id="A0A1W9KUA6"/>
<dbReference type="Pfam" id="PF00072">
    <property type="entry name" value="Response_reg"/>
    <property type="match status" value="1"/>
</dbReference>